<feature type="compositionally biased region" description="Basic residues" evidence="8">
    <location>
        <begin position="1"/>
        <end position="13"/>
    </location>
</feature>
<dbReference type="Pfam" id="PF14474">
    <property type="entry name" value="RTC4"/>
    <property type="match status" value="1"/>
</dbReference>
<comment type="subcellular location">
    <subcellularLocation>
        <location evidence="3">Cytoplasm</location>
    </subcellularLocation>
    <subcellularLocation>
        <location evidence="2">Nucleus</location>
    </subcellularLocation>
</comment>
<feature type="domain" description="Restriction of telomere capping protein 4 C-terminal" evidence="9">
    <location>
        <begin position="424"/>
        <end position="547"/>
    </location>
</feature>
<comment type="caution">
    <text evidence="10">The sequence shown here is derived from an EMBL/GenBank/DDBJ whole genome shotgun (WGS) entry which is preliminary data.</text>
</comment>
<dbReference type="PANTHER" id="PTHR41391">
    <property type="entry name" value="RESTRICTION OF TELOMERE CAPPING PROTEIN 4"/>
    <property type="match status" value="1"/>
</dbReference>
<evidence type="ECO:0000259" key="9">
    <source>
        <dbReference type="SMART" id="SM01312"/>
    </source>
</evidence>
<reference evidence="10" key="1">
    <citation type="submission" date="2023-01" db="EMBL/GenBank/DDBJ databases">
        <authorList>
            <person name="Van Ghelder C."/>
            <person name="Rancurel C."/>
        </authorList>
    </citation>
    <scope>NUCLEOTIDE SEQUENCE</scope>
    <source>
        <strain evidence="10">CNCM I-4278</strain>
    </source>
</reference>
<dbReference type="EMBL" id="CAOQHR010000001">
    <property type="protein sequence ID" value="CAI6279527.1"/>
    <property type="molecule type" value="Genomic_DNA"/>
</dbReference>
<accession>A0A9W4U4G6</accession>
<evidence type="ECO:0000313" key="11">
    <source>
        <dbReference type="Proteomes" id="UP001152607"/>
    </source>
</evidence>
<evidence type="ECO:0000256" key="7">
    <source>
        <dbReference type="ARBA" id="ARBA00023242"/>
    </source>
</evidence>
<dbReference type="PANTHER" id="PTHR41391:SF1">
    <property type="entry name" value="RESTRICTION OF TELOMERE CAPPING PROTEIN 4"/>
    <property type="match status" value="1"/>
</dbReference>
<proteinExistence type="inferred from homology"/>
<feature type="compositionally biased region" description="Low complexity" evidence="8">
    <location>
        <begin position="227"/>
        <end position="244"/>
    </location>
</feature>
<comment type="function">
    <text evidence="1">May be involved in a process influencing telomere capping.</text>
</comment>
<dbReference type="InterPro" id="IPR028094">
    <property type="entry name" value="RTC4_C"/>
</dbReference>
<sequence length="579" mass="64265">MPPLRKKGVRKLLKTVGGKEHAGPQDHEEEAAPPPTAAATSSRQCRSLTENEINADPISSDEFDEEARPSQSPAKSPVPPPSLANKTSTNPRGSKRLNSKKEMSTTERSTPSRQAKTQKAKSMFVPRLGSFAKGQKNKRDIHETEDEGTANTQDDSSSSTSKRAWENEFGWGSKSSAAPKRQKTSAARTYGSLSKPGVSNIHASRPANGTSRAVYGKAFQRTLAAYSTANSNSSLDDSDSSSSTSEDDGDPESQFRKLRRNKDAKSGAKKTNPPSPPPEPRPNLLASLSLYKQPESSSPDSSNKTPATSQDPQALHNLVQEVDNFSDEETRLNASCPLCHEPVDPKHSTEYWKYHRKTITNQSLFCKEHRERTARIEYEARGLPKIMWHKLPGRIRKLQPRLEKVLRNEKGFESKYRTQNAGKLVSGQAAVYRPSKKKRLQELKDAEEVEDDAEFTLHNASPSTGYYGPRGRRLMMEILTTDLGNVFREVAVIDPVVGKSGFAEYLEHVLVPELTAMLVMEDLRVDEVKAEDVIEQSTALGAMLHEDVDDVVSMLSDEDGEEREMLDPDQDENYNELSE</sequence>
<evidence type="ECO:0000313" key="10">
    <source>
        <dbReference type="EMBL" id="CAI6279527.1"/>
    </source>
</evidence>
<feature type="region of interest" description="Disordered" evidence="8">
    <location>
        <begin position="227"/>
        <end position="312"/>
    </location>
</feature>
<dbReference type="SMART" id="SM01312">
    <property type="entry name" value="RTC4"/>
    <property type="match status" value="1"/>
</dbReference>
<feature type="compositionally biased region" description="Polar residues" evidence="8">
    <location>
        <begin position="294"/>
        <end position="312"/>
    </location>
</feature>
<evidence type="ECO:0000256" key="1">
    <source>
        <dbReference type="ARBA" id="ARBA00002738"/>
    </source>
</evidence>
<keyword evidence="7" id="KW-0539">Nucleus</keyword>
<evidence type="ECO:0000256" key="3">
    <source>
        <dbReference type="ARBA" id="ARBA00004496"/>
    </source>
</evidence>
<feature type="compositionally biased region" description="Polar residues" evidence="8">
    <location>
        <begin position="149"/>
        <end position="162"/>
    </location>
</feature>
<evidence type="ECO:0000256" key="5">
    <source>
        <dbReference type="ARBA" id="ARBA00015162"/>
    </source>
</evidence>
<name>A0A9W4U4G6_9PLEO</name>
<keyword evidence="6" id="KW-0963">Cytoplasm</keyword>
<dbReference type="InterPro" id="IPR039024">
    <property type="entry name" value="RTC4"/>
</dbReference>
<feature type="compositionally biased region" description="Basic and acidic residues" evidence="8">
    <location>
        <begin position="17"/>
        <end position="26"/>
    </location>
</feature>
<dbReference type="OrthoDB" id="128308at2759"/>
<feature type="region of interest" description="Disordered" evidence="8">
    <location>
        <begin position="556"/>
        <end position="579"/>
    </location>
</feature>
<dbReference type="GO" id="GO:0005737">
    <property type="term" value="C:cytoplasm"/>
    <property type="evidence" value="ECO:0007669"/>
    <property type="project" value="UniProtKB-SubCell"/>
</dbReference>
<evidence type="ECO:0000256" key="4">
    <source>
        <dbReference type="ARBA" id="ARBA00009461"/>
    </source>
</evidence>
<protein>
    <recommendedName>
        <fullName evidence="5">Restriction of telomere capping protein 4</fullName>
    </recommendedName>
</protein>
<evidence type="ECO:0000256" key="6">
    <source>
        <dbReference type="ARBA" id="ARBA00022490"/>
    </source>
</evidence>
<dbReference type="AlphaFoldDB" id="A0A9W4U4G6"/>
<evidence type="ECO:0000256" key="8">
    <source>
        <dbReference type="SAM" id="MobiDB-lite"/>
    </source>
</evidence>
<feature type="compositionally biased region" description="Polar residues" evidence="8">
    <location>
        <begin position="106"/>
        <end position="117"/>
    </location>
</feature>
<feature type="region of interest" description="Disordered" evidence="8">
    <location>
        <begin position="1"/>
        <end position="212"/>
    </location>
</feature>
<dbReference type="Proteomes" id="UP001152607">
    <property type="component" value="Unassembled WGS sequence"/>
</dbReference>
<evidence type="ECO:0000256" key="2">
    <source>
        <dbReference type="ARBA" id="ARBA00004123"/>
    </source>
</evidence>
<comment type="similarity">
    <text evidence="4">Belongs to the RTC4 family.</text>
</comment>
<dbReference type="GO" id="GO:0005634">
    <property type="term" value="C:nucleus"/>
    <property type="evidence" value="ECO:0007669"/>
    <property type="project" value="UniProtKB-SubCell"/>
</dbReference>
<gene>
    <name evidence="10" type="ORF">PDIGIT_LOCUS2052</name>
</gene>
<feature type="compositionally biased region" description="Polar residues" evidence="8">
    <location>
        <begin position="41"/>
        <end position="52"/>
    </location>
</feature>
<organism evidence="10 11">
    <name type="scientific">Periconia digitata</name>
    <dbReference type="NCBI Taxonomy" id="1303443"/>
    <lineage>
        <taxon>Eukaryota</taxon>
        <taxon>Fungi</taxon>
        <taxon>Dikarya</taxon>
        <taxon>Ascomycota</taxon>
        <taxon>Pezizomycotina</taxon>
        <taxon>Dothideomycetes</taxon>
        <taxon>Pleosporomycetidae</taxon>
        <taxon>Pleosporales</taxon>
        <taxon>Massarineae</taxon>
        <taxon>Periconiaceae</taxon>
        <taxon>Periconia</taxon>
    </lineage>
</organism>
<keyword evidence="11" id="KW-1185">Reference proteome</keyword>